<dbReference type="PANTHER" id="PTHR46696:SF1">
    <property type="entry name" value="CYTOCHROME P450 YJIB-RELATED"/>
    <property type="match status" value="1"/>
</dbReference>
<evidence type="ECO:0000256" key="2">
    <source>
        <dbReference type="ARBA" id="ARBA00022617"/>
    </source>
</evidence>
<evidence type="ECO:0000313" key="8">
    <source>
        <dbReference type="EMBL" id="OAH09440.1"/>
    </source>
</evidence>
<evidence type="ECO:0000256" key="3">
    <source>
        <dbReference type="ARBA" id="ARBA00022723"/>
    </source>
</evidence>
<keyword evidence="2 7" id="KW-0349">Heme</keyword>
<keyword evidence="6 7" id="KW-0503">Monooxygenase</keyword>
<dbReference type="PATRIC" id="fig|1716141.3.peg.7724"/>
<dbReference type="InterPro" id="IPR002397">
    <property type="entry name" value="Cyt_P450_B"/>
</dbReference>
<dbReference type="EC" id="1.14.-.-" evidence="8"/>
<dbReference type="GO" id="GO:0004497">
    <property type="term" value="F:monooxygenase activity"/>
    <property type="evidence" value="ECO:0007669"/>
    <property type="project" value="UniProtKB-KW"/>
</dbReference>
<evidence type="ECO:0000256" key="6">
    <source>
        <dbReference type="ARBA" id="ARBA00023033"/>
    </source>
</evidence>
<comment type="caution">
    <text evidence="8">The sequence shown here is derived from an EMBL/GenBank/DDBJ whole genome shotgun (WGS) entry which is preliminary data.</text>
</comment>
<dbReference type="InterPro" id="IPR036396">
    <property type="entry name" value="Cyt_P450_sf"/>
</dbReference>
<dbReference type="GO" id="GO:0020037">
    <property type="term" value="F:heme binding"/>
    <property type="evidence" value="ECO:0007669"/>
    <property type="project" value="InterPro"/>
</dbReference>
<dbReference type="InterPro" id="IPR001128">
    <property type="entry name" value="Cyt_P450"/>
</dbReference>
<dbReference type="SUPFAM" id="SSF48264">
    <property type="entry name" value="Cytochrome P450"/>
    <property type="match status" value="1"/>
</dbReference>
<dbReference type="FunFam" id="1.10.630.10:FF:000018">
    <property type="entry name" value="Cytochrome P450 monooxygenase"/>
    <property type="match status" value="1"/>
</dbReference>
<dbReference type="PROSITE" id="PS00086">
    <property type="entry name" value="CYTOCHROME_P450"/>
    <property type="match status" value="1"/>
</dbReference>
<protein>
    <submittedName>
        <fullName evidence="8">Cytochrome P450 107B1</fullName>
        <ecNumber evidence="8">1.14.-.-</ecNumber>
    </submittedName>
</protein>
<dbReference type="OrthoDB" id="5500002at2"/>
<evidence type="ECO:0000256" key="7">
    <source>
        <dbReference type="RuleBase" id="RU000461"/>
    </source>
</evidence>
<dbReference type="Pfam" id="PF00067">
    <property type="entry name" value="p450"/>
    <property type="match status" value="1"/>
</dbReference>
<dbReference type="EMBL" id="LOHS01000200">
    <property type="protein sequence ID" value="OAH09440.1"/>
    <property type="molecule type" value="Genomic_DNA"/>
</dbReference>
<dbReference type="GO" id="GO:0016705">
    <property type="term" value="F:oxidoreductase activity, acting on paired donors, with incorporation or reduction of molecular oxygen"/>
    <property type="evidence" value="ECO:0007669"/>
    <property type="project" value="InterPro"/>
</dbReference>
<gene>
    <name evidence="8" type="ORF">STSP_72920</name>
</gene>
<dbReference type="InterPro" id="IPR017972">
    <property type="entry name" value="Cyt_P450_CS"/>
</dbReference>
<keyword evidence="3 7" id="KW-0479">Metal-binding</keyword>
<comment type="similarity">
    <text evidence="1 7">Belongs to the cytochrome P450 family.</text>
</comment>
<sequence>MAGPIDLSEYGEAFTADPHVVYAELRERGPVHRVRLGPPSPAEGQEVWLVVGYEEARAALADPRLAKDMSKLGYVGLDVERIGPHMLMSDPPEHSRLRRLVAREFTARRVEALRPRVQQITDELLDQMVPLGHADLVESLAFPLPMTVICELLGVPDIDRAAFRRMSNEVVAPTSGEAEYAAIVELAAYLDDLIEDKRCTAPGDDLLSALLRTTAEDGDRLSREELRGMGYLLLVAGHETTVNLIANGVHALLTHPGQLAALRADMGLLDGAVEEMLRYEGPVENATFRFAAEPLDIGGTFIAQGEAVLVGLASADRDGEKFPEPDRFDIRRAAGGHLAFGHGIHYCLGAPLARIEARVALRSLLDRCPDLALDADRDGPPGPWIPGMLIRGMRRLPVRW</sequence>
<evidence type="ECO:0000256" key="5">
    <source>
        <dbReference type="ARBA" id="ARBA00023004"/>
    </source>
</evidence>
<dbReference type="RefSeq" id="WP_067285348.1">
    <property type="nucleotide sequence ID" value="NZ_LOHS01000200.1"/>
</dbReference>
<evidence type="ECO:0000313" key="9">
    <source>
        <dbReference type="Proteomes" id="UP000077381"/>
    </source>
</evidence>
<dbReference type="Gene3D" id="1.10.630.10">
    <property type="entry name" value="Cytochrome P450"/>
    <property type="match status" value="1"/>
</dbReference>
<dbReference type="CDD" id="cd11029">
    <property type="entry name" value="CYP107-like"/>
    <property type="match status" value="1"/>
</dbReference>
<keyword evidence="9" id="KW-1185">Reference proteome</keyword>
<organism evidence="8 9">
    <name type="scientific">Streptomyces jeddahensis</name>
    <dbReference type="NCBI Taxonomy" id="1716141"/>
    <lineage>
        <taxon>Bacteria</taxon>
        <taxon>Bacillati</taxon>
        <taxon>Actinomycetota</taxon>
        <taxon>Actinomycetes</taxon>
        <taxon>Kitasatosporales</taxon>
        <taxon>Streptomycetaceae</taxon>
        <taxon>Streptomyces</taxon>
    </lineage>
</organism>
<dbReference type="STRING" id="1716141.STSP_72920"/>
<proteinExistence type="inferred from homology"/>
<dbReference type="PANTHER" id="PTHR46696">
    <property type="entry name" value="P450, PUTATIVE (EUROFUNG)-RELATED"/>
    <property type="match status" value="1"/>
</dbReference>
<keyword evidence="5 7" id="KW-0408">Iron</keyword>
<evidence type="ECO:0000256" key="1">
    <source>
        <dbReference type="ARBA" id="ARBA00010617"/>
    </source>
</evidence>
<dbReference type="Proteomes" id="UP000077381">
    <property type="component" value="Unassembled WGS sequence"/>
</dbReference>
<accession>A0A177HFT5</accession>
<keyword evidence="4 7" id="KW-0560">Oxidoreductase</keyword>
<dbReference type="GO" id="GO:0005506">
    <property type="term" value="F:iron ion binding"/>
    <property type="evidence" value="ECO:0007669"/>
    <property type="project" value="InterPro"/>
</dbReference>
<reference evidence="8 9" key="1">
    <citation type="submission" date="2015-12" db="EMBL/GenBank/DDBJ databases">
        <title>Genome sequence of Streptomyces sp. G25.</title>
        <authorList>
            <person name="Poehlein A."/>
            <person name="Roettig A."/>
            <person name="Hiessl S."/>
            <person name="Hauschild P."/>
            <person name="Schauer J."/>
            <person name="Madkour M.H."/>
            <person name="Al-Ansari A.M."/>
            <person name="Almakishah N.H."/>
            <person name="Steinbuechel A."/>
            <person name="Daniel R."/>
        </authorList>
    </citation>
    <scope>NUCLEOTIDE SEQUENCE [LARGE SCALE GENOMIC DNA]</scope>
    <source>
        <strain evidence="9">G25(2015)</strain>
    </source>
</reference>
<evidence type="ECO:0000256" key="4">
    <source>
        <dbReference type="ARBA" id="ARBA00023002"/>
    </source>
</evidence>
<name>A0A177HFT5_9ACTN</name>
<dbReference type="PRINTS" id="PR00359">
    <property type="entry name" value="BP450"/>
</dbReference>
<dbReference type="AlphaFoldDB" id="A0A177HFT5"/>